<dbReference type="InterPro" id="IPR046335">
    <property type="entry name" value="LacI/GalR-like_sensor"/>
</dbReference>
<dbReference type="Proteomes" id="UP000614811">
    <property type="component" value="Unassembled WGS sequence"/>
</dbReference>
<dbReference type="Pfam" id="PF00356">
    <property type="entry name" value="LacI"/>
    <property type="match status" value="1"/>
</dbReference>
<organism evidence="5 6">
    <name type="scientific">Arenicella chitinivorans</name>
    <dbReference type="NCBI Taxonomy" id="1329800"/>
    <lineage>
        <taxon>Bacteria</taxon>
        <taxon>Pseudomonadati</taxon>
        <taxon>Pseudomonadota</taxon>
        <taxon>Gammaproteobacteria</taxon>
        <taxon>Arenicellales</taxon>
        <taxon>Arenicellaceae</taxon>
        <taxon>Arenicella</taxon>
    </lineage>
</organism>
<reference evidence="5" key="1">
    <citation type="journal article" date="2014" name="Int. J. Syst. Evol. Microbiol.">
        <title>Complete genome sequence of Corynebacterium casei LMG S-19264T (=DSM 44701T), isolated from a smear-ripened cheese.</title>
        <authorList>
            <consortium name="US DOE Joint Genome Institute (JGI-PGF)"/>
            <person name="Walter F."/>
            <person name="Albersmeier A."/>
            <person name="Kalinowski J."/>
            <person name="Ruckert C."/>
        </authorList>
    </citation>
    <scope>NUCLEOTIDE SEQUENCE</scope>
    <source>
        <strain evidence="5">KCTC 12711</strain>
    </source>
</reference>
<dbReference type="Gene3D" id="3.40.50.2300">
    <property type="match status" value="2"/>
</dbReference>
<dbReference type="PRINTS" id="PR00036">
    <property type="entry name" value="HTHLACI"/>
</dbReference>
<gene>
    <name evidence="5" type="primary">nagR</name>
    <name evidence="5" type="ORF">GCM10008090_02990</name>
</gene>
<keyword evidence="2" id="KW-0238">DNA-binding</keyword>
<dbReference type="PROSITE" id="PS00356">
    <property type="entry name" value="HTH_LACI_1"/>
    <property type="match status" value="1"/>
</dbReference>
<keyword evidence="1" id="KW-0805">Transcription regulation</keyword>
<feature type="domain" description="HTH lacI-type" evidence="4">
    <location>
        <begin position="3"/>
        <end position="57"/>
    </location>
</feature>
<dbReference type="Gene3D" id="1.10.260.40">
    <property type="entry name" value="lambda repressor-like DNA-binding domains"/>
    <property type="match status" value="1"/>
</dbReference>
<reference evidence="5" key="2">
    <citation type="submission" date="2020-09" db="EMBL/GenBank/DDBJ databases">
        <authorList>
            <person name="Sun Q."/>
            <person name="Kim S."/>
        </authorList>
    </citation>
    <scope>NUCLEOTIDE SEQUENCE</scope>
    <source>
        <strain evidence="5">KCTC 12711</strain>
    </source>
</reference>
<dbReference type="CDD" id="cd01392">
    <property type="entry name" value="HTH_LacI"/>
    <property type="match status" value="1"/>
</dbReference>
<dbReference type="PANTHER" id="PTHR30146:SF153">
    <property type="entry name" value="LACTOSE OPERON REPRESSOR"/>
    <property type="match status" value="1"/>
</dbReference>
<keyword evidence="3" id="KW-0804">Transcription</keyword>
<keyword evidence="6" id="KW-1185">Reference proteome</keyword>
<dbReference type="Pfam" id="PF13377">
    <property type="entry name" value="Peripla_BP_3"/>
    <property type="match status" value="1"/>
</dbReference>
<dbReference type="SUPFAM" id="SSF53822">
    <property type="entry name" value="Periplasmic binding protein-like I"/>
    <property type="match status" value="1"/>
</dbReference>
<sequence>MKVTIKDVAELAGVSFKTVSRVVNQEGGVKAEMREKVQAAIEKLNYQPNLSARRLRGKSATIGFIYNNPNSNYVITMLHGILAAARANSYELVVHPCETESDPVAIVEEIIALTRRSMVAGLVLTPPISENPDILSKLDAAEIPYSRIVSSSSPPSDAERTIYIDDRQAAYQITQHLLTQKHTRICFLNGDPEHMSSGERLEGYKQALREHGLPVDDTLVLEGHYTFESGMERAQQVLSQPSAPTAIFACNDEIAAGALFAARMRGVRVPEQLAIAGFEDSPFSRQTWPSLTTAKQPMDEIAQHATEILIRLVSGEAHDDAGYRDHAYLPEIIVRESSTQIKNKPLT</sequence>
<evidence type="ECO:0000256" key="1">
    <source>
        <dbReference type="ARBA" id="ARBA00023015"/>
    </source>
</evidence>
<evidence type="ECO:0000256" key="2">
    <source>
        <dbReference type="ARBA" id="ARBA00023125"/>
    </source>
</evidence>
<dbReference type="SMART" id="SM00354">
    <property type="entry name" value="HTH_LACI"/>
    <property type="match status" value="1"/>
</dbReference>
<comment type="caution">
    <text evidence="5">The sequence shown here is derived from an EMBL/GenBank/DDBJ whole genome shotgun (WGS) entry which is preliminary data.</text>
</comment>
<dbReference type="InterPro" id="IPR028082">
    <property type="entry name" value="Peripla_BP_I"/>
</dbReference>
<dbReference type="AlphaFoldDB" id="A0A918RGK4"/>
<accession>A0A918RGK4</accession>
<dbReference type="PROSITE" id="PS50932">
    <property type="entry name" value="HTH_LACI_2"/>
    <property type="match status" value="1"/>
</dbReference>
<dbReference type="SUPFAM" id="SSF47413">
    <property type="entry name" value="lambda repressor-like DNA-binding domains"/>
    <property type="match status" value="1"/>
</dbReference>
<evidence type="ECO:0000313" key="5">
    <source>
        <dbReference type="EMBL" id="GGZ98046.1"/>
    </source>
</evidence>
<dbReference type="PANTHER" id="PTHR30146">
    <property type="entry name" value="LACI-RELATED TRANSCRIPTIONAL REPRESSOR"/>
    <property type="match status" value="1"/>
</dbReference>
<name>A0A918RGK4_9GAMM</name>
<dbReference type="GO" id="GO:0000976">
    <property type="term" value="F:transcription cis-regulatory region binding"/>
    <property type="evidence" value="ECO:0007669"/>
    <property type="project" value="TreeGrafter"/>
</dbReference>
<evidence type="ECO:0000313" key="6">
    <source>
        <dbReference type="Proteomes" id="UP000614811"/>
    </source>
</evidence>
<protein>
    <submittedName>
        <fullName evidence="5">LacI family transcriptional regulator</fullName>
    </submittedName>
</protein>
<dbReference type="EMBL" id="BMXA01000001">
    <property type="protein sequence ID" value="GGZ98046.1"/>
    <property type="molecule type" value="Genomic_DNA"/>
</dbReference>
<proteinExistence type="predicted"/>
<evidence type="ECO:0000256" key="3">
    <source>
        <dbReference type="ARBA" id="ARBA00023163"/>
    </source>
</evidence>
<dbReference type="CDD" id="cd01545">
    <property type="entry name" value="PBP1_SalR"/>
    <property type="match status" value="1"/>
</dbReference>
<dbReference type="InterPro" id="IPR010982">
    <property type="entry name" value="Lambda_DNA-bd_dom_sf"/>
</dbReference>
<dbReference type="InterPro" id="IPR000843">
    <property type="entry name" value="HTH_LacI"/>
</dbReference>
<dbReference type="RefSeq" id="WP_189398237.1">
    <property type="nucleotide sequence ID" value="NZ_BMXA01000001.1"/>
</dbReference>
<evidence type="ECO:0000259" key="4">
    <source>
        <dbReference type="PROSITE" id="PS50932"/>
    </source>
</evidence>
<dbReference type="GO" id="GO:0003700">
    <property type="term" value="F:DNA-binding transcription factor activity"/>
    <property type="evidence" value="ECO:0007669"/>
    <property type="project" value="TreeGrafter"/>
</dbReference>